<accession>A0A4V2SD02</accession>
<gene>
    <name evidence="6" type="ORF">EV699_10810</name>
</gene>
<name>A0A4V2SD02_9GAMM</name>
<evidence type="ECO:0000256" key="4">
    <source>
        <dbReference type="ARBA" id="ARBA00023014"/>
    </source>
</evidence>
<dbReference type="Gene3D" id="2.102.10.10">
    <property type="entry name" value="Rieske [2Fe-2S] iron-sulphur domain"/>
    <property type="match status" value="1"/>
</dbReference>
<evidence type="ECO:0000313" key="7">
    <source>
        <dbReference type="Proteomes" id="UP000295765"/>
    </source>
</evidence>
<sequence length="123" mass="13565">MPQRLCRYDEIPEPGCRGVALAPGRAYADLVLVRWEQRLYAYRNACPHTGAPMEDGPDGFMDYTGYYLQCCIHGALFRIDDGLCIQGPCLHCHLSPVAVAVEDGWVVTTVEAVDAPSPQEPAR</sequence>
<keyword evidence="1" id="KW-0001">2Fe-2S</keyword>
<feature type="domain" description="Rieske" evidence="5">
    <location>
        <begin position="3"/>
        <end position="108"/>
    </location>
</feature>
<dbReference type="AlphaFoldDB" id="A0A4V2SD02"/>
<dbReference type="Pfam" id="PF00355">
    <property type="entry name" value="Rieske"/>
    <property type="match status" value="1"/>
</dbReference>
<protein>
    <submittedName>
        <fullName evidence="6">Nitrite reductase/ring-hydroxylating ferredoxin subunit</fullName>
    </submittedName>
</protein>
<dbReference type="Proteomes" id="UP000295765">
    <property type="component" value="Unassembled WGS sequence"/>
</dbReference>
<reference evidence="6 7" key="1">
    <citation type="submission" date="2019-03" db="EMBL/GenBank/DDBJ databases">
        <title>Genomic Encyclopedia of Type Strains, Phase IV (KMG-IV): sequencing the most valuable type-strain genomes for metagenomic binning, comparative biology and taxonomic classification.</title>
        <authorList>
            <person name="Goeker M."/>
        </authorList>
    </citation>
    <scope>NUCLEOTIDE SEQUENCE [LARGE SCALE GENOMIC DNA]</scope>
    <source>
        <strain evidence="6 7">DSM 25287</strain>
    </source>
</reference>
<dbReference type="InterPro" id="IPR017941">
    <property type="entry name" value="Rieske_2Fe-2S"/>
</dbReference>
<comment type="caution">
    <text evidence="6">The sequence shown here is derived from an EMBL/GenBank/DDBJ whole genome shotgun (WGS) entry which is preliminary data.</text>
</comment>
<keyword evidence="2" id="KW-0479">Metal-binding</keyword>
<dbReference type="CDD" id="cd03467">
    <property type="entry name" value="Rieske"/>
    <property type="match status" value="1"/>
</dbReference>
<keyword evidence="3" id="KW-0408">Iron</keyword>
<organism evidence="6 7">
    <name type="scientific">Plasticicumulans lactativorans</name>
    <dbReference type="NCBI Taxonomy" id="1133106"/>
    <lineage>
        <taxon>Bacteria</taxon>
        <taxon>Pseudomonadati</taxon>
        <taxon>Pseudomonadota</taxon>
        <taxon>Gammaproteobacteria</taxon>
        <taxon>Candidatus Competibacteraceae</taxon>
        <taxon>Plasticicumulans</taxon>
    </lineage>
</organism>
<keyword evidence="4" id="KW-0411">Iron-sulfur</keyword>
<evidence type="ECO:0000256" key="2">
    <source>
        <dbReference type="ARBA" id="ARBA00022723"/>
    </source>
</evidence>
<dbReference type="OrthoDB" id="9794779at2"/>
<dbReference type="GO" id="GO:0046872">
    <property type="term" value="F:metal ion binding"/>
    <property type="evidence" value="ECO:0007669"/>
    <property type="project" value="UniProtKB-KW"/>
</dbReference>
<dbReference type="GO" id="GO:0051537">
    <property type="term" value="F:2 iron, 2 sulfur cluster binding"/>
    <property type="evidence" value="ECO:0007669"/>
    <property type="project" value="UniProtKB-KW"/>
</dbReference>
<dbReference type="PROSITE" id="PS51296">
    <property type="entry name" value="RIESKE"/>
    <property type="match status" value="1"/>
</dbReference>
<dbReference type="InterPro" id="IPR036922">
    <property type="entry name" value="Rieske_2Fe-2S_sf"/>
</dbReference>
<dbReference type="PANTHER" id="PTHR40261">
    <property type="match status" value="1"/>
</dbReference>
<evidence type="ECO:0000256" key="3">
    <source>
        <dbReference type="ARBA" id="ARBA00023004"/>
    </source>
</evidence>
<dbReference type="RefSeq" id="WP_132541145.1">
    <property type="nucleotide sequence ID" value="NZ_SLWY01000008.1"/>
</dbReference>
<evidence type="ECO:0000256" key="1">
    <source>
        <dbReference type="ARBA" id="ARBA00022714"/>
    </source>
</evidence>
<proteinExistence type="predicted"/>
<evidence type="ECO:0000259" key="5">
    <source>
        <dbReference type="PROSITE" id="PS51296"/>
    </source>
</evidence>
<dbReference type="SUPFAM" id="SSF50022">
    <property type="entry name" value="ISP domain"/>
    <property type="match status" value="1"/>
</dbReference>
<dbReference type="PANTHER" id="PTHR40261:SF1">
    <property type="entry name" value="RIESKE DOMAIN-CONTAINING PROTEIN"/>
    <property type="match status" value="1"/>
</dbReference>
<keyword evidence="7" id="KW-1185">Reference proteome</keyword>
<evidence type="ECO:0000313" key="6">
    <source>
        <dbReference type="EMBL" id="TCO81380.1"/>
    </source>
</evidence>
<dbReference type="EMBL" id="SLWY01000008">
    <property type="protein sequence ID" value="TCO81380.1"/>
    <property type="molecule type" value="Genomic_DNA"/>
</dbReference>